<dbReference type="AlphaFoldDB" id="X1PB30"/>
<gene>
    <name evidence="1" type="ORF">S06H3_26325</name>
</gene>
<dbReference type="SUPFAM" id="SSF49493">
    <property type="entry name" value="HSP40/DnaJ peptide-binding domain"/>
    <property type="match status" value="1"/>
</dbReference>
<proteinExistence type="predicted"/>
<accession>X1PB30</accession>
<name>X1PB30_9ZZZZ</name>
<protein>
    <recommendedName>
        <fullName evidence="2">Chaperone DnaJ C-terminal domain-containing protein</fullName>
    </recommendedName>
</protein>
<evidence type="ECO:0008006" key="2">
    <source>
        <dbReference type="Google" id="ProtNLM"/>
    </source>
</evidence>
<dbReference type="InterPro" id="IPR008971">
    <property type="entry name" value="HSP40/DnaJ_pept-bd"/>
</dbReference>
<feature type="non-terminal residue" evidence="1">
    <location>
        <position position="1"/>
    </location>
</feature>
<reference evidence="1" key="1">
    <citation type="journal article" date="2014" name="Front. Microbiol.">
        <title>High frequency of phylogenetically diverse reductive dehalogenase-homologous genes in deep subseafloor sedimentary metagenomes.</title>
        <authorList>
            <person name="Kawai M."/>
            <person name="Futagami T."/>
            <person name="Toyoda A."/>
            <person name="Takaki Y."/>
            <person name="Nishi S."/>
            <person name="Hori S."/>
            <person name="Arai W."/>
            <person name="Tsubouchi T."/>
            <person name="Morono Y."/>
            <person name="Uchiyama I."/>
            <person name="Ito T."/>
            <person name="Fujiyama A."/>
            <person name="Inagaki F."/>
            <person name="Takami H."/>
        </authorList>
    </citation>
    <scope>NUCLEOTIDE SEQUENCE</scope>
    <source>
        <strain evidence="1">Expedition CK06-06</strain>
    </source>
</reference>
<dbReference type="Gene3D" id="2.60.260.20">
    <property type="entry name" value="Urease metallochaperone UreE, N-terminal domain"/>
    <property type="match status" value="1"/>
</dbReference>
<organism evidence="1">
    <name type="scientific">marine sediment metagenome</name>
    <dbReference type="NCBI Taxonomy" id="412755"/>
    <lineage>
        <taxon>unclassified sequences</taxon>
        <taxon>metagenomes</taxon>
        <taxon>ecological metagenomes</taxon>
    </lineage>
</organism>
<dbReference type="GO" id="GO:0051082">
    <property type="term" value="F:unfolded protein binding"/>
    <property type="evidence" value="ECO:0007669"/>
    <property type="project" value="InterPro"/>
</dbReference>
<comment type="caution">
    <text evidence="1">The sequence shown here is derived from an EMBL/GenBank/DDBJ whole genome shotgun (WGS) entry which is preliminary data.</text>
</comment>
<dbReference type="GO" id="GO:0006457">
    <property type="term" value="P:protein folding"/>
    <property type="evidence" value="ECO:0007669"/>
    <property type="project" value="InterPro"/>
</dbReference>
<dbReference type="EMBL" id="BARV01015210">
    <property type="protein sequence ID" value="GAI28124.1"/>
    <property type="molecule type" value="Genomic_DNA"/>
</dbReference>
<sequence>GKGVPQLNGRGKGDQFVKVVVVTPQHLDGKQRRLFEELAKILPQAKLP</sequence>
<evidence type="ECO:0000313" key="1">
    <source>
        <dbReference type="EMBL" id="GAI28124.1"/>
    </source>
</evidence>